<feature type="region of interest" description="Disordered" evidence="1">
    <location>
        <begin position="24"/>
        <end position="143"/>
    </location>
</feature>
<feature type="compositionally biased region" description="Basic and acidic residues" evidence="1">
    <location>
        <begin position="24"/>
        <end position="33"/>
    </location>
</feature>
<feature type="chain" id="PRO_5043576955" description="Lipoprotein" evidence="2">
    <location>
        <begin position="20"/>
        <end position="259"/>
    </location>
</feature>
<protein>
    <recommendedName>
        <fullName evidence="5">Lipoprotein</fullName>
    </recommendedName>
</protein>
<feature type="compositionally biased region" description="Acidic residues" evidence="1">
    <location>
        <begin position="39"/>
        <end position="72"/>
    </location>
</feature>
<dbReference type="PROSITE" id="PS51257">
    <property type="entry name" value="PROKAR_LIPOPROTEIN"/>
    <property type="match status" value="1"/>
</dbReference>
<feature type="signal peptide" evidence="2">
    <location>
        <begin position="1"/>
        <end position="19"/>
    </location>
</feature>
<proteinExistence type="predicted"/>
<keyword evidence="2" id="KW-0732">Signal</keyword>
<dbReference type="Proteomes" id="UP001198893">
    <property type="component" value="Unassembled WGS sequence"/>
</dbReference>
<reference evidence="3" key="1">
    <citation type="submission" date="2021-10" db="EMBL/GenBank/DDBJ databases">
        <title>Anaerobic single-cell dispensing facilitates the cultivation of human gut bacteria.</title>
        <authorList>
            <person name="Afrizal A."/>
        </authorList>
    </citation>
    <scope>NUCLEOTIDE SEQUENCE</scope>
    <source>
        <strain evidence="3">CLA-AA-H204</strain>
    </source>
</reference>
<feature type="compositionally biased region" description="Low complexity" evidence="1">
    <location>
        <begin position="81"/>
        <end position="143"/>
    </location>
</feature>
<organism evidence="3 4">
    <name type="scientific">Roseburia amylophila</name>
    <dbReference type="NCBI Taxonomy" id="2981794"/>
    <lineage>
        <taxon>Bacteria</taxon>
        <taxon>Bacillati</taxon>
        <taxon>Bacillota</taxon>
        <taxon>Clostridia</taxon>
        <taxon>Lachnospirales</taxon>
        <taxon>Lachnospiraceae</taxon>
        <taxon>Roseburia</taxon>
    </lineage>
</organism>
<evidence type="ECO:0000313" key="3">
    <source>
        <dbReference type="EMBL" id="MCC2242554.1"/>
    </source>
</evidence>
<sequence>MKKRLAMIVTMLMVTVSMAACGGKKDTTADKESVINTEATEEVAETEEPETEELEAATETEEPETEEAEEQETTGKLENNTASTTATTAQPSDNNTTKSNKNKADNSNTKSSAGSTATAGTTTSNTGGTTGSSNNTNTSGNSAAPAHVHTWVLHEGSGHYETQVVKEAWDEPVYETQCRSICNRCGADITGNTDQHFIDNIVDGELTCGSYHAEWVQVQTGTIHHDAETKQVYVQDVAPYAQCSGCGEIGPVGSGISIN</sequence>
<dbReference type="AlphaFoldDB" id="A0AAW4WGS8"/>
<evidence type="ECO:0000256" key="2">
    <source>
        <dbReference type="SAM" id="SignalP"/>
    </source>
</evidence>
<dbReference type="RefSeq" id="WP_227710303.1">
    <property type="nucleotide sequence ID" value="NZ_JAJEQW010000010.1"/>
</dbReference>
<name>A0AAW4WGS8_9FIRM</name>
<accession>A0AAW4WGS8</accession>
<dbReference type="EMBL" id="JAJEQW010000010">
    <property type="protein sequence ID" value="MCC2242554.1"/>
    <property type="molecule type" value="Genomic_DNA"/>
</dbReference>
<evidence type="ECO:0008006" key="5">
    <source>
        <dbReference type="Google" id="ProtNLM"/>
    </source>
</evidence>
<evidence type="ECO:0000313" key="4">
    <source>
        <dbReference type="Proteomes" id="UP001198893"/>
    </source>
</evidence>
<gene>
    <name evidence="3" type="ORF">LKD47_09625</name>
</gene>
<evidence type="ECO:0000256" key="1">
    <source>
        <dbReference type="SAM" id="MobiDB-lite"/>
    </source>
</evidence>
<comment type="caution">
    <text evidence="3">The sequence shown here is derived from an EMBL/GenBank/DDBJ whole genome shotgun (WGS) entry which is preliminary data.</text>
</comment>